<dbReference type="EMBL" id="GECZ01029115">
    <property type="protein sequence ID" value="JAS40654.1"/>
    <property type="molecule type" value="Transcribed_RNA"/>
</dbReference>
<name>A0A1B6ERQ4_9HEMI</name>
<feature type="chain" id="PRO_5008582320" evidence="2">
    <location>
        <begin position="22"/>
        <end position="223"/>
    </location>
</feature>
<feature type="non-terminal residue" evidence="3">
    <location>
        <position position="1"/>
    </location>
</feature>
<accession>A0A1B6ERQ4</accession>
<evidence type="ECO:0000256" key="1">
    <source>
        <dbReference type="SAM" id="MobiDB-lite"/>
    </source>
</evidence>
<sequence length="223" mass="25609">LSNGRMRAWWWFLLTAQLVRGDPESFHDLTESDVNQETTEERETEKESPIQDPGLIFTKRKRSSEDEEREKRQPKFHSWGGKRYGDEEEENENSVESTSLDKQDLNNENSFEYLPLYVPFNLTSLKTNVNLNDLDGKYIKRSFAFTSWGGKRDPEVVNDLVKRPEFSVLKQSSFGPSTSEFNAKRYPAFNSWAGKRAAAFNSWGGKRAAAFNSWGGKKAAAFN</sequence>
<feature type="non-terminal residue" evidence="3">
    <location>
        <position position="223"/>
    </location>
</feature>
<protein>
    <submittedName>
        <fullName evidence="3">Uncharacterized protein</fullName>
    </submittedName>
</protein>
<organism evidence="3">
    <name type="scientific">Cuerna arida</name>
    <dbReference type="NCBI Taxonomy" id="1464854"/>
    <lineage>
        <taxon>Eukaryota</taxon>
        <taxon>Metazoa</taxon>
        <taxon>Ecdysozoa</taxon>
        <taxon>Arthropoda</taxon>
        <taxon>Hexapoda</taxon>
        <taxon>Insecta</taxon>
        <taxon>Pterygota</taxon>
        <taxon>Neoptera</taxon>
        <taxon>Paraneoptera</taxon>
        <taxon>Hemiptera</taxon>
        <taxon>Auchenorrhyncha</taxon>
        <taxon>Membracoidea</taxon>
        <taxon>Cicadellidae</taxon>
        <taxon>Cicadellinae</taxon>
        <taxon>Proconiini</taxon>
        <taxon>Cuerna</taxon>
    </lineage>
</organism>
<reference evidence="3" key="1">
    <citation type="submission" date="2015-11" db="EMBL/GenBank/DDBJ databases">
        <title>De novo transcriptome assembly of four potential Pierce s Disease insect vectors from Arizona vineyards.</title>
        <authorList>
            <person name="Tassone E.E."/>
        </authorList>
    </citation>
    <scope>NUCLEOTIDE SEQUENCE</scope>
</reference>
<feature type="compositionally biased region" description="Basic and acidic residues" evidence="1">
    <location>
        <begin position="39"/>
        <end position="49"/>
    </location>
</feature>
<feature type="region of interest" description="Disordered" evidence="1">
    <location>
        <begin position="25"/>
        <end position="104"/>
    </location>
</feature>
<evidence type="ECO:0000313" key="3">
    <source>
        <dbReference type="EMBL" id="JAS40654.1"/>
    </source>
</evidence>
<dbReference type="AlphaFoldDB" id="A0A1B6ERQ4"/>
<feature type="signal peptide" evidence="2">
    <location>
        <begin position="1"/>
        <end position="21"/>
    </location>
</feature>
<keyword evidence="2" id="KW-0732">Signal</keyword>
<evidence type="ECO:0000256" key="2">
    <source>
        <dbReference type="SAM" id="SignalP"/>
    </source>
</evidence>
<gene>
    <name evidence="3" type="ORF">g.48918</name>
</gene>
<proteinExistence type="predicted"/>